<keyword evidence="4 11" id="KW-0436">Ligase</keyword>
<dbReference type="GO" id="GO:0004825">
    <property type="term" value="F:methionine-tRNA ligase activity"/>
    <property type="evidence" value="ECO:0007669"/>
    <property type="project" value="UniProtKB-EC"/>
</dbReference>
<dbReference type="Gene3D" id="1.10.730.10">
    <property type="entry name" value="Isoleucyl-tRNA Synthetase, Domain 1"/>
    <property type="match status" value="1"/>
</dbReference>
<evidence type="ECO:0000256" key="7">
    <source>
        <dbReference type="ARBA" id="ARBA00022917"/>
    </source>
</evidence>
<evidence type="ECO:0000256" key="6">
    <source>
        <dbReference type="ARBA" id="ARBA00022840"/>
    </source>
</evidence>
<evidence type="ECO:0000259" key="13">
    <source>
        <dbReference type="Pfam" id="PF19303"/>
    </source>
</evidence>
<dbReference type="InterPro" id="IPR023457">
    <property type="entry name" value="Met-tRNA_synth_2"/>
</dbReference>
<dbReference type="InterPro" id="IPR041872">
    <property type="entry name" value="Anticodon_Met"/>
</dbReference>
<dbReference type="GO" id="GO:0005524">
    <property type="term" value="F:ATP binding"/>
    <property type="evidence" value="ECO:0007669"/>
    <property type="project" value="UniProtKB-KW"/>
</dbReference>
<dbReference type="InterPro" id="IPR009080">
    <property type="entry name" value="tRNAsynth_Ia_anticodon-bd"/>
</dbReference>
<comment type="caution">
    <text evidence="14">The sequence shown here is derived from an EMBL/GenBank/DDBJ whole genome shotgun (WGS) entry which is preliminary data.</text>
</comment>
<organism evidence="14 15">
    <name type="scientific">Candidatus Brennerbacteria bacterium CG_4_8_14_3_um_filter_43_14</name>
    <dbReference type="NCBI Taxonomy" id="1974521"/>
    <lineage>
        <taxon>Bacteria</taxon>
        <taxon>Candidatus Brenneribacteriota</taxon>
    </lineage>
</organism>
<gene>
    <name evidence="14" type="ORF">COZ64_02020</name>
</gene>
<keyword evidence="6 11" id="KW-0067">ATP-binding</keyword>
<comment type="catalytic activity">
    <reaction evidence="10">
        <text>tRNA(Met) + L-methionine + ATP = L-methionyl-tRNA(Met) + AMP + diphosphate</text>
        <dbReference type="Rhea" id="RHEA:13481"/>
        <dbReference type="Rhea" id="RHEA-COMP:9667"/>
        <dbReference type="Rhea" id="RHEA-COMP:9698"/>
        <dbReference type="ChEBI" id="CHEBI:30616"/>
        <dbReference type="ChEBI" id="CHEBI:33019"/>
        <dbReference type="ChEBI" id="CHEBI:57844"/>
        <dbReference type="ChEBI" id="CHEBI:78442"/>
        <dbReference type="ChEBI" id="CHEBI:78530"/>
        <dbReference type="ChEBI" id="CHEBI:456215"/>
        <dbReference type="EC" id="6.1.1.10"/>
    </reaction>
</comment>
<evidence type="ECO:0000256" key="9">
    <source>
        <dbReference type="ARBA" id="ARBA00030904"/>
    </source>
</evidence>
<evidence type="ECO:0000256" key="10">
    <source>
        <dbReference type="ARBA" id="ARBA00047364"/>
    </source>
</evidence>
<comment type="function">
    <text evidence="1">Is required not only for elongation of protein synthesis but also for the initiation of all mRNA translation through initiator tRNA(fMet) aminoacylation.</text>
</comment>
<dbReference type="Pfam" id="PF09334">
    <property type="entry name" value="tRNA-synt_1g"/>
    <property type="match status" value="1"/>
</dbReference>
<dbReference type="FunFam" id="2.170.220.10:FF:000001">
    <property type="entry name" value="methionine--tRNA ligase, mitochondrial"/>
    <property type="match status" value="1"/>
</dbReference>
<evidence type="ECO:0000256" key="4">
    <source>
        <dbReference type="ARBA" id="ARBA00022598"/>
    </source>
</evidence>
<dbReference type="PANTHER" id="PTHR43326">
    <property type="entry name" value="METHIONYL-TRNA SYNTHETASE"/>
    <property type="match status" value="1"/>
</dbReference>
<dbReference type="AlphaFoldDB" id="A0A2H9N4L9"/>
<evidence type="ECO:0000313" key="14">
    <source>
        <dbReference type="EMBL" id="PIX28793.1"/>
    </source>
</evidence>
<dbReference type="PANTHER" id="PTHR43326:SF1">
    <property type="entry name" value="METHIONINE--TRNA LIGASE, MITOCHONDRIAL"/>
    <property type="match status" value="1"/>
</dbReference>
<dbReference type="InterPro" id="IPR033911">
    <property type="entry name" value="MetRS_core"/>
</dbReference>
<dbReference type="PRINTS" id="PR01041">
    <property type="entry name" value="TRNASYNTHMET"/>
</dbReference>
<dbReference type="CDD" id="cd07957">
    <property type="entry name" value="Anticodon_Ia_Met"/>
    <property type="match status" value="1"/>
</dbReference>
<feature type="domain" description="Methionyl-tRNA synthetase anticodon-binding" evidence="13">
    <location>
        <begin position="375"/>
        <end position="477"/>
    </location>
</feature>
<dbReference type="SUPFAM" id="SSF52374">
    <property type="entry name" value="Nucleotidylyl transferase"/>
    <property type="match status" value="1"/>
</dbReference>
<evidence type="ECO:0000256" key="2">
    <source>
        <dbReference type="ARBA" id="ARBA00012838"/>
    </source>
</evidence>
<protein>
    <recommendedName>
        <fullName evidence="3">Methionine--tRNA ligase</fullName>
        <ecNumber evidence="2">6.1.1.10</ecNumber>
    </recommendedName>
    <alternativeName>
        <fullName evidence="9">Methionyl-tRNA synthetase</fullName>
    </alternativeName>
</protein>
<dbReference type="Proteomes" id="UP000236842">
    <property type="component" value="Unassembled WGS sequence"/>
</dbReference>
<dbReference type="Gene3D" id="2.170.220.10">
    <property type="match status" value="1"/>
</dbReference>
<dbReference type="SUPFAM" id="SSF47323">
    <property type="entry name" value="Anticodon-binding domain of a subclass of class I aminoacyl-tRNA synthetases"/>
    <property type="match status" value="1"/>
</dbReference>
<reference evidence="15" key="1">
    <citation type="submission" date="2017-09" db="EMBL/GenBank/DDBJ databases">
        <title>Depth-based differentiation of microbial function through sediment-hosted aquifers and enrichment of novel symbionts in the deep terrestrial subsurface.</title>
        <authorList>
            <person name="Probst A.J."/>
            <person name="Ladd B."/>
            <person name="Jarett J.K."/>
            <person name="Geller-Mcgrath D.E."/>
            <person name="Sieber C.M.K."/>
            <person name="Emerson J.B."/>
            <person name="Anantharaman K."/>
            <person name="Thomas B.C."/>
            <person name="Malmstrom R."/>
            <person name="Stieglmeier M."/>
            <person name="Klingl A."/>
            <person name="Woyke T."/>
            <person name="Ryan C.M."/>
            <person name="Banfield J.F."/>
        </authorList>
    </citation>
    <scope>NUCLEOTIDE SEQUENCE [LARGE SCALE GENOMIC DNA]</scope>
</reference>
<keyword evidence="5 11" id="KW-0547">Nucleotide-binding</keyword>
<proteinExistence type="inferred from homology"/>
<dbReference type="Gene3D" id="3.40.50.620">
    <property type="entry name" value="HUPs"/>
    <property type="match status" value="1"/>
</dbReference>
<evidence type="ECO:0000313" key="15">
    <source>
        <dbReference type="Proteomes" id="UP000236842"/>
    </source>
</evidence>
<dbReference type="CDD" id="cd00814">
    <property type="entry name" value="MetRS_core"/>
    <property type="match status" value="1"/>
</dbReference>
<evidence type="ECO:0000256" key="5">
    <source>
        <dbReference type="ARBA" id="ARBA00022741"/>
    </source>
</evidence>
<dbReference type="GO" id="GO:0006431">
    <property type="term" value="P:methionyl-tRNA aminoacylation"/>
    <property type="evidence" value="ECO:0007669"/>
    <property type="project" value="InterPro"/>
</dbReference>
<evidence type="ECO:0000256" key="8">
    <source>
        <dbReference type="ARBA" id="ARBA00023146"/>
    </source>
</evidence>
<name>A0A2H9N4L9_9BACT</name>
<dbReference type="InterPro" id="IPR014729">
    <property type="entry name" value="Rossmann-like_a/b/a_fold"/>
</dbReference>
<dbReference type="Pfam" id="PF19303">
    <property type="entry name" value="Anticodon_3"/>
    <property type="match status" value="1"/>
</dbReference>
<feature type="domain" description="Methionyl/Leucyl tRNA synthetase" evidence="12">
    <location>
        <begin position="138"/>
        <end position="361"/>
    </location>
</feature>
<sequence length="497" mass="56172">MQEKFYITTAIPYTNAPPHIGFALELIQADVIARYQRILGKDVFFLTGTDEHGSKAAHVAKEHGKSPRELGDENSAKFLKLCEALNISNSDFIRTTDEHKHWPSARKMWNALVSAGDIYKDTYVGKYCVGCEAFLTDKDLENGLCPIHKCLPEELKEEDYFFRLSKYQDELKKLIECDEIRIIPLSRKNEILAFLNRGLKDVSFSRPKEKLAWGIPVPDDDSQVIYVWADALTNYLSGVGFAEAGAQFQRFWPPDVQIVGKDISRFHALIWPAMLLSAGVPLYKTLFVHGFITSGGEKMSKSLGNVVDPFDLILRFGSDAVRYFFTREVPALDDGDYTEEKFIARYNGDLANGIGNLASRIVKLGVLSGREIAFSPNDLKDTIEQTELKYRAHMEQFQFNDALAAVSFLISAGDEYINQNKPWTLSRSIDLEEQKKFDAIISSLAFALGHSAVLLLPFIPWSAQRILDALQIVDIHLETWQGKKVKFVQTPALFPRK</sequence>
<dbReference type="EC" id="6.1.1.10" evidence="2"/>
<keyword evidence="7 11" id="KW-0648">Protein biosynthesis</keyword>
<dbReference type="InterPro" id="IPR015413">
    <property type="entry name" value="Methionyl/Leucyl_tRNA_Synth"/>
</dbReference>
<dbReference type="InterPro" id="IPR014758">
    <property type="entry name" value="Met-tRNA_synth"/>
</dbReference>
<accession>A0A2H9N4L9</accession>
<keyword evidence="8 11" id="KW-0030">Aminoacyl-tRNA synthetase</keyword>
<evidence type="ECO:0000256" key="1">
    <source>
        <dbReference type="ARBA" id="ARBA00003314"/>
    </source>
</evidence>
<evidence type="ECO:0000256" key="3">
    <source>
        <dbReference type="ARBA" id="ARBA00018753"/>
    </source>
</evidence>
<dbReference type="EMBL" id="PFIJ01000034">
    <property type="protein sequence ID" value="PIX28793.1"/>
    <property type="molecule type" value="Genomic_DNA"/>
</dbReference>
<dbReference type="NCBIfam" id="TIGR00398">
    <property type="entry name" value="metG"/>
    <property type="match status" value="1"/>
</dbReference>
<comment type="similarity">
    <text evidence="11">Belongs to the class-I aminoacyl-tRNA synthetase family.</text>
</comment>
<evidence type="ECO:0000256" key="11">
    <source>
        <dbReference type="RuleBase" id="RU363039"/>
    </source>
</evidence>
<evidence type="ECO:0000259" key="12">
    <source>
        <dbReference type="Pfam" id="PF09334"/>
    </source>
</evidence>